<evidence type="ECO:0000313" key="14">
    <source>
        <dbReference type="Proteomes" id="UP001209878"/>
    </source>
</evidence>
<dbReference type="InterPro" id="IPR029058">
    <property type="entry name" value="AB_hydrolase_fold"/>
</dbReference>
<dbReference type="GO" id="GO:0005739">
    <property type="term" value="C:mitochondrion"/>
    <property type="evidence" value="ECO:0007669"/>
    <property type="project" value="TreeGrafter"/>
</dbReference>
<comment type="catalytic activity">
    <reaction evidence="5">
        <text>a 1,2-diacyl-sn-glycerol + H2O = a 2-acylglycerol + a fatty acid + H(+)</text>
        <dbReference type="Rhea" id="RHEA:33275"/>
        <dbReference type="ChEBI" id="CHEBI:15377"/>
        <dbReference type="ChEBI" id="CHEBI:15378"/>
        <dbReference type="ChEBI" id="CHEBI:17389"/>
        <dbReference type="ChEBI" id="CHEBI:17815"/>
        <dbReference type="ChEBI" id="CHEBI:28868"/>
        <dbReference type="EC" id="3.1.1.116"/>
    </reaction>
</comment>
<sequence>MKFPFRFINRLNRTHLYNDLIQKQVYAYSTSGSGPVDLSYSSFEKDGKNDNRPLVMIHGMLGSKKNFESLAKAFSMNTHRQVITVDVRNHGNSPHVAQMDYHSMAGDVEQVLQKLGVDKAVMLGHSMGGKIAMVMALTKPHLVSKLIVEDVSPTVSRLSGSTSFPEYFRAMRNISFDQSARTLADVRKETSELLKDVIPDVGVRNFVLTNIEKIDRYRWRINIDAIEANLDVLVSFPSLDTSYSGPTLFIGGSRSEHIREANYPEIKRLFPAVEIRHVKDAGHWVHSEKPYVFMDMVTDFMKDS</sequence>
<gene>
    <name evidence="13" type="ORF">NP493_1169g00002</name>
</gene>
<reference evidence="13" key="1">
    <citation type="journal article" date="2023" name="Mol. Biol. Evol.">
        <title>Third-Generation Sequencing Reveals the Adaptive Role of the Epigenome in Three Deep-Sea Polychaetes.</title>
        <authorList>
            <person name="Perez M."/>
            <person name="Aroh O."/>
            <person name="Sun Y."/>
            <person name="Lan Y."/>
            <person name="Juniper S.K."/>
            <person name="Young C.R."/>
            <person name="Angers B."/>
            <person name="Qian P.Y."/>
        </authorList>
    </citation>
    <scope>NUCLEOTIDE SEQUENCE</scope>
    <source>
        <strain evidence="13">R07B-5</strain>
    </source>
</reference>
<dbReference type="FunFam" id="3.40.50.1820:FF:000039">
    <property type="entry name" value="Esterase ybfF"/>
    <property type="match status" value="1"/>
</dbReference>
<dbReference type="InterPro" id="IPR000073">
    <property type="entry name" value="AB_hydrolase_1"/>
</dbReference>
<keyword evidence="14" id="KW-1185">Reference proteome</keyword>
<dbReference type="PANTHER" id="PTHR46118">
    <property type="entry name" value="PROTEIN ABHD11"/>
    <property type="match status" value="1"/>
</dbReference>
<name>A0AAD9NJY8_RIDPI</name>
<comment type="catalytic activity">
    <reaction evidence="9">
        <text>1,2-didecanoylglycerol + H2O = decanoylglycerol + decanoate + H(+)</text>
        <dbReference type="Rhea" id="RHEA:48596"/>
        <dbReference type="ChEBI" id="CHEBI:11152"/>
        <dbReference type="ChEBI" id="CHEBI:15377"/>
        <dbReference type="ChEBI" id="CHEBI:15378"/>
        <dbReference type="ChEBI" id="CHEBI:27689"/>
        <dbReference type="ChEBI" id="CHEBI:90605"/>
    </reaction>
</comment>
<comment type="catalytic activity">
    <reaction evidence="10">
        <text>1-octadecanoyl-2-(9Z-octadecenoyl)-sn-glycerol + H2O = 2-(9Z-octadecenoyl)-glycerol + octadecanoate + H(+)</text>
        <dbReference type="Rhea" id="RHEA:77103"/>
        <dbReference type="ChEBI" id="CHEBI:15377"/>
        <dbReference type="ChEBI" id="CHEBI:15378"/>
        <dbReference type="ChEBI" id="CHEBI:25629"/>
        <dbReference type="ChEBI" id="CHEBI:73990"/>
        <dbReference type="ChEBI" id="CHEBI:75468"/>
    </reaction>
</comment>
<evidence type="ECO:0000256" key="8">
    <source>
        <dbReference type="ARBA" id="ARBA00048283"/>
    </source>
</evidence>
<organism evidence="13 14">
    <name type="scientific">Ridgeia piscesae</name>
    <name type="common">Tubeworm</name>
    <dbReference type="NCBI Taxonomy" id="27915"/>
    <lineage>
        <taxon>Eukaryota</taxon>
        <taxon>Metazoa</taxon>
        <taxon>Spiralia</taxon>
        <taxon>Lophotrochozoa</taxon>
        <taxon>Annelida</taxon>
        <taxon>Polychaeta</taxon>
        <taxon>Sedentaria</taxon>
        <taxon>Canalipalpata</taxon>
        <taxon>Sabellida</taxon>
        <taxon>Siboglinidae</taxon>
        <taxon>Ridgeia</taxon>
    </lineage>
</organism>
<protein>
    <recommendedName>
        <fullName evidence="7">sn-1-specific diacylglycerol lipase ABHD11</fullName>
        <ecNumber evidence="3">3.1.1.116</ecNumber>
    </recommendedName>
    <alternativeName>
        <fullName evidence="4">Alpha/beta hydrolase domain-containing protein 11</fullName>
    </alternativeName>
</protein>
<dbReference type="SUPFAM" id="SSF53474">
    <property type="entry name" value="alpha/beta-Hydrolases"/>
    <property type="match status" value="1"/>
</dbReference>
<evidence type="ECO:0000256" key="9">
    <source>
        <dbReference type="ARBA" id="ARBA00048504"/>
    </source>
</evidence>
<proteinExistence type="inferred from homology"/>
<dbReference type="Pfam" id="PF00561">
    <property type="entry name" value="Abhydrolase_1"/>
    <property type="match status" value="1"/>
</dbReference>
<evidence type="ECO:0000256" key="1">
    <source>
        <dbReference type="ARBA" id="ARBA00008645"/>
    </source>
</evidence>
<evidence type="ECO:0000256" key="2">
    <source>
        <dbReference type="ARBA" id="ARBA00022801"/>
    </source>
</evidence>
<dbReference type="Gene3D" id="3.40.50.1820">
    <property type="entry name" value="alpha/beta hydrolase"/>
    <property type="match status" value="1"/>
</dbReference>
<comment type="catalytic activity">
    <reaction evidence="11">
        <text>1-octadecanoyl-2-(5Z,8Z,11Z,14Z-eicosatetraenoyl)-sn-glycerol + H2O = 2-(5Z,8Z,11Z,14Z-eicosatetraenoyl)-glycerol + octadecanoate + H(+)</text>
        <dbReference type="Rhea" id="RHEA:38507"/>
        <dbReference type="ChEBI" id="CHEBI:15377"/>
        <dbReference type="ChEBI" id="CHEBI:15378"/>
        <dbReference type="ChEBI" id="CHEBI:25629"/>
        <dbReference type="ChEBI" id="CHEBI:52392"/>
        <dbReference type="ChEBI" id="CHEBI:75728"/>
    </reaction>
</comment>
<comment type="catalytic activity">
    <reaction evidence="8">
        <text>1-octadecanoyl-2-(4Z,7Z,10Z,13Z,16Z,19Z-docosahexaenoyl)-sn-glycerol + H2O = 2-(4Z,7Z,10Z,13Z,16Z,19Z-docosahexaenoyl)-glycerol + octadecanoate + H(+)</text>
        <dbReference type="Rhea" id="RHEA:77107"/>
        <dbReference type="ChEBI" id="CHEBI:15377"/>
        <dbReference type="ChEBI" id="CHEBI:15378"/>
        <dbReference type="ChEBI" id="CHEBI:25629"/>
        <dbReference type="ChEBI" id="CHEBI:77129"/>
        <dbReference type="ChEBI" id="CHEBI:186738"/>
    </reaction>
</comment>
<evidence type="ECO:0000259" key="12">
    <source>
        <dbReference type="Pfam" id="PF00561"/>
    </source>
</evidence>
<evidence type="ECO:0000256" key="11">
    <source>
        <dbReference type="ARBA" id="ARBA00048919"/>
    </source>
</evidence>
<dbReference type="EMBL" id="JAODUO010001167">
    <property type="protein sequence ID" value="KAK2169944.1"/>
    <property type="molecule type" value="Genomic_DNA"/>
</dbReference>
<evidence type="ECO:0000256" key="7">
    <source>
        <dbReference type="ARBA" id="ARBA00044064"/>
    </source>
</evidence>
<dbReference type="PANTHER" id="PTHR46118:SF4">
    <property type="entry name" value="PROTEIN ABHD11"/>
    <property type="match status" value="1"/>
</dbReference>
<dbReference type="AlphaFoldDB" id="A0AAD9NJY8"/>
<dbReference type="EC" id="3.1.1.116" evidence="3"/>
<feature type="domain" description="AB hydrolase-1" evidence="12">
    <location>
        <begin position="53"/>
        <end position="290"/>
    </location>
</feature>
<comment type="caution">
    <text evidence="13">The sequence shown here is derived from an EMBL/GenBank/DDBJ whole genome shotgun (WGS) entry which is preliminary data.</text>
</comment>
<comment type="catalytic activity">
    <reaction evidence="6">
        <text>a 1,3-diacyl-sn-glycerol + H2O = a 1-acyl-sn-glycerol + a fatty acid + H(+)</text>
        <dbReference type="Rhea" id="RHEA:38503"/>
        <dbReference type="ChEBI" id="CHEBI:15377"/>
        <dbReference type="ChEBI" id="CHEBI:15378"/>
        <dbReference type="ChEBI" id="CHEBI:28868"/>
        <dbReference type="ChEBI" id="CHEBI:64683"/>
        <dbReference type="ChEBI" id="CHEBI:77272"/>
    </reaction>
</comment>
<accession>A0AAD9NJY8</accession>
<evidence type="ECO:0000256" key="4">
    <source>
        <dbReference type="ARBA" id="ARBA00042703"/>
    </source>
</evidence>
<comment type="similarity">
    <text evidence="1">Belongs to the AB hydrolase superfamily.</text>
</comment>
<keyword evidence="2" id="KW-0378">Hydrolase</keyword>
<evidence type="ECO:0000313" key="13">
    <source>
        <dbReference type="EMBL" id="KAK2169944.1"/>
    </source>
</evidence>
<evidence type="ECO:0000256" key="10">
    <source>
        <dbReference type="ARBA" id="ARBA00048513"/>
    </source>
</evidence>
<evidence type="ECO:0000256" key="3">
    <source>
        <dbReference type="ARBA" id="ARBA00026104"/>
    </source>
</evidence>
<dbReference type="Proteomes" id="UP001209878">
    <property type="component" value="Unassembled WGS sequence"/>
</dbReference>
<evidence type="ECO:0000256" key="6">
    <source>
        <dbReference type="ARBA" id="ARBA00043742"/>
    </source>
</evidence>
<dbReference type="GO" id="GO:0052689">
    <property type="term" value="F:carboxylic ester hydrolase activity"/>
    <property type="evidence" value="ECO:0007669"/>
    <property type="project" value="TreeGrafter"/>
</dbReference>
<evidence type="ECO:0000256" key="5">
    <source>
        <dbReference type="ARBA" id="ARBA00043667"/>
    </source>
</evidence>